<proteinExistence type="predicted"/>
<dbReference type="Pfam" id="PF00656">
    <property type="entry name" value="Peptidase_C14"/>
    <property type="match status" value="1"/>
</dbReference>
<sequence length="412" mass="44694">MARLPEPGRSRAVLIGTGDYQDPALEPLPAVANNLTDLAGVLTAQQGAGLPGGHCEVLRDPPAQAAVGDHIVAAAGAAEDVLLVYYSGHGLMSWDGNNELFLALRDTKTKQLRTSALRYADLRQDILDSSAKTKVLILDCCFAGRTLDHTMSEPADTLLSEVDIAGTYVLAATENRALAPPGWRNTLFTGELLRLLWEGVAAEPGVLLTLDVLFREVRAAMSRHNWPEPRSNNRNSAAHLALAYNASHELRKAIIALKARLDELAAEETLTEQTYALASDKIAEPNLPPHSAAAPILRERLAVAEQYAPQGRLPSAAALADMSAAVDDALSKTRDAREVAIGSIDRRDRLRGRLKGYQAMAVRLRIAEEAEVGQRYVLARDLLWTQPCDLGAATRAVNAFQRAVTDRREKLR</sequence>
<dbReference type="RefSeq" id="WP_209644587.1">
    <property type="nucleotide sequence ID" value="NZ_JAGINW010000001.1"/>
</dbReference>
<accession>A0ABS4TTD0</accession>
<dbReference type="EMBL" id="JAGINW010000001">
    <property type="protein sequence ID" value="MBP2327652.1"/>
    <property type="molecule type" value="Genomic_DNA"/>
</dbReference>
<dbReference type="Proteomes" id="UP001519332">
    <property type="component" value="Unassembled WGS sequence"/>
</dbReference>
<evidence type="ECO:0000313" key="3">
    <source>
        <dbReference type="Proteomes" id="UP001519332"/>
    </source>
</evidence>
<dbReference type="SUPFAM" id="SSF52129">
    <property type="entry name" value="Caspase-like"/>
    <property type="match status" value="1"/>
</dbReference>
<name>A0ABS4TTD0_9PSEU</name>
<protein>
    <recommendedName>
        <fullName evidence="1">Peptidase C14 caspase domain-containing protein</fullName>
    </recommendedName>
</protein>
<keyword evidence="3" id="KW-1185">Reference proteome</keyword>
<evidence type="ECO:0000313" key="2">
    <source>
        <dbReference type="EMBL" id="MBP2327652.1"/>
    </source>
</evidence>
<gene>
    <name evidence="2" type="ORF">JOF56_008037</name>
</gene>
<comment type="caution">
    <text evidence="2">The sequence shown here is derived from an EMBL/GenBank/DDBJ whole genome shotgun (WGS) entry which is preliminary data.</text>
</comment>
<dbReference type="NCBIfam" id="NF047832">
    <property type="entry name" value="caspase_w_EACC1"/>
    <property type="match status" value="1"/>
</dbReference>
<dbReference type="Gene3D" id="3.40.50.1460">
    <property type="match status" value="1"/>
</dbReference>
<feature type="domain" description="Peptidase C14 caspase" evidence="1">
    <location>
        <begin position="10"/>
        <end position="224"/>
    </location>
</feature>
<organism evidence="2 3">
    <name type="scientific">Kibdelosporangium banguiense</name>
    <dbReference type="NCBI Taxonomy" id="1365924"/>
    <lineage>
        <taxon>Bacteria</taxon>
        <taxon>Bacillati</taxon>
        <taxon>Actinomycetota</taxon>
        <taxon>Actinomycetes</taxon>
        <taxon>Pseudonocardiales</taxon>
        <taxon>Pseudonocardiaceae</taxon>
        <taxon>Kibdelosporangium</taxon>
    </lineage>
</organism>
<reference evidence="2 3" key="1">
    <citation type="submission" date="2021-03" db="EMBL/GenBank/DDBJ databases">
        <title>Sequencing the genomes of 1000 actinobacteria strains.</title>
        <authorList>
            <person name="Klenk H.-P."/>
        </authorList>
    </citation>
    <scope>NUCLEOTIDE SEQUENCE [LARGE SCALE GENOMIC DNA]</scope>
    <source>
        <strain evidence="2 3">DSM 46670</strain>
    </source>
</reference>
<dbReference type="InterPro" id="IPR011600">
    <property type="entry name" value="Pept_C14_caspase"/>
</dbReference>
<evidence type="ECO:0000259" key="1">
    <source>
        <dbReference type="Pfam" id="PF00656"/>
    </source>
</evidence>
<dbReference type="InterPro" id="IPR029030">
    <property type="entry name" value="Caspase-like_dom_sf"/>
</dbReference>